<proteinExistence type="predicted"/>
<name>A0A314U9C7_PRUYE</name>
<comment type="caution">
    <text evidence="1">The sequence shown here is derived from an EMBL/GenBank/DDBJ whole genome shotgun (WGS) entry which is preliminary data.</text>
</comment>
<protein>
    <submittedName>
        <fullName evidence="1">Uncharacterized protein</fullName>
    </submittedName>
</protein>
<keyword evidence="2" id="KW-1185">Reference proteome</keyword>
<dbReference type="Proteomes" id="UP000250321">
    <property type="component" value="Unassembled WGS sequence"/>
</dbReference>
<dbReference type="EMBL" id="PJQY01003920">
    <property type="protein sequence ID" value="PQM33452.1"/>
    <property type="molecule type" value="Genomic_DNA"/>
</dbReference>
<reference evidence="1 2" key="1">
    <citation type="submission" date="2018-02" db="EMBL/GenBank/DDBJ databases">
        <title>Draft genome of wild Prunus yedoensis var. nudiflora.</title>
        <authorList>
            <person name="Baek S."/>
            <person name="Kim J.-H."/>
            <person name="Choi K."/>
            <person name="Kim G.-B."/>
            <person name="Cho A."/>
            <person name="Jang H."/>
            <person name="Shin C.-H."/>
            <person name="Yu H.-J."/>
            <person name="Mun J.-H."/>
        </authorList>
    </citation>
    <scope>NUCLEOTIDE SEQUENCE [LARGE SCALE GENOMIC DNA]</scope>
    <source>
        <strain evidence="2">cv. Jeju island</strain>
        <tissue evidence="1">Leaf</tissue>
    </source>
</reference>
<evidence type="ECO:0000313" key="2">
    <source>
        <dbReference type="Proteomes" id="UP000250321"/>
    </source>
</evidence>
<dbReference type="AlphaFoldDB" id="A0A314U9C7"/>
<organism evidence="1 2">
    <name type="scientific">Prunus yedoensis var. nudiflora</name>
    <dbReference type="NCBI Taxonomy" id="2094558"/>
    <lineage>
        <taxon>Eukaryota</taxon>
        <taxon>Viridiplantae</taxon>
        <taxon>Streptophyta</taxon>
        <taxon>Embryophyta</taxon>
        <taxon>Tracheophyta</taxon>
        <taxon>Spermatophyta</taxon>
        <taxon>Magnoliopsida</taxon>
        <taxon>eudicotyledons</taxon>
        <taxon>Gunneridae</taxon>
        <taxon>Pentapetalae</taxon>
        <taxon>rosids</taxon>
        <taxon>fabids</taxon>
        <taxon>Rosales</taxon>
        <taxon>Rosaceae</taxon>
        <taxon>Amygdaloideae</taxon>
        <taxon>Amygdaleae</taxon>
        <taxon>Prunus</taxon>
    </lineage>
</organism>
<evidence type="ECO:0000313" key="1">
    <source>
        <dbReference type="EMBL" id="PQM33452.1"/>
    </source>
</evidence>
<accession>A0A314U9C7</accession>
<sequence>MDKNKDKITVREGQDSQAKPVKAIPVLHAKQFLKTAFGATCLVFIHTQSKWSIVAVASSYGKVGPVHRRSCACCFEVTGGTVCLVPVKSDQSLRNPLKLKQNPVH</sequence>
<gene>
    <name evidence="1" type="ORF">Pyn_08649</name>
</gene>